<dbReference type="Proteomes" id="UP001491349">
    <property type="component" value="Unassembled WGS sequence"/>
</dbReference>
<evidence type="ECO:0000313" key="3">
    <source>
        <dbReference type="Proteomes" id="UP001491349"/>
    </source>
</evidence>
<name>A0ABU9E3A0_9FLAO</name>
<gene>
    <name evidence="2" type="ORF">WMW71_12345</name>
</gene>
<accession>A0ABU9E3A0</accession>
<protein>
    <recommendedName>
        <fullName evidence="4">Transcriptional regulator</fullName>
    </recommendedName>
</protein>
<feature type="transmembrane region" description="Helical" evidence="1">
    <location>
        <begin position="91"/>
        <end position="110"/>
    </location>
</feature>
<evidence type="ECO:0000256" key="1">
    <source>
        <dbReference type="SAM" id="Phobius"/>
    </source>
</evidence>
<sequence length="113" mass="12837">MFTAEHKILNLTDFKNEQGHPLPGGKMLAEIMRQKELIKPCSEEEVSYKLTELGQYIAESGGWLNHVEKIKGVKKNTPKEFKKPKNEVKRLNLELILAGIIIAFLCMLIVSCI</sequence>
<reference evidence="2 3" key="1">
    <citation type="submission" date="2024-04" db="EMBL/GenBank/DDBJ databases">
        <title>draft genome sequnece of Flavobacterium buctense JCM 30750.</title>
        <authorList>
            <person name="Kim D.-U."/>
        </authorList>
    </citation>
    <scope>NUCLEOTIDE SEQUENCE [LARGE SCALE GENOMIC DNA]</scope>
    <source>
        <strain evidence="2 3">JCM 30750</strain>
    </source>
</reference>
<keyword evidence="3" id="KW-1185">Reference proteome</keyword>
<dbReference type="EMBL" id="JBBPCB010000009">
    <property type="protein sequence ID" value="MEK8181133.1"/>
    <property type="molecule type" value="Genomic_DNA"/>
</dbReference>
<keyword evidence="1" id="KW-1133">Transmembrane helix</keyword>
<evidence type="ECO:0008006" key="4">
    <source>
        <dbReference type="Google" id="ProtNLM"/>
    </source>
</evidence>
<evidence type="ECO:0000313" key="2">
    <source>
        <dbReference type="EMBL" id="MEK8181133.1"/>
    </source>
</evidence>
<comment type="caution">
    <text evidence="2">The sequence shown here is derived from an EMBL/GenBank/DDBJ whole genome shotgun (WGS) entry which is preliminary data.</text>
</comment>
<keyword evidence="1" id="KW-0472">Membrane</keyword>
<dbReference type="RefSeq" id="WP_187661134.1">
    <property type="nucleotide sequence ID" value="NZ_JACTAB010000009.1"/>
</dbReference>
<keyword evidence="1" id="KW-0812">Transmembrane</keyword>
<proteinExistence type="predicted"/>
<organism evidence="2 3">
    <name type="scientific">Flavobacterium buctense</name>
    <dbReference type="NCBI Taxonomy" id="1648146"/>
    <lineage>
        <taxon>Bacteria</taxon>
        <taxon>Pseudomonadati</taxon>
        <taxon>Bacteroidota</taxon>
        <taxon>Flavobacteriia</taxon>
        <taxon>Flavobacteriales</taxon>
        <taxon>Flavobacteriaceae</taxon>
        <taxon>Flavobacterium</taxon>
    </lineage>
</organism>